<dbReference type="SUPFAM" id="SSF46955">
    <property type="entry name" value="Putative DNA-binding domain"/>
    <property type="match status" value="1"/>
</dbReference>
<protein>
    <submittedName>
        <fullName evidence="3">Helix-turn-helix domain-containing protein</fullName>
    </submittedName>
</protein>
<feature type="domain" description="Helix-turn-helix" evidence="2">
    <location>
        <begin position="5"/>
        <end position="60"/>
    </location>
</feature>
<dbReference type="InterPro" id="IPR041657">
    <property type="entry name" value="HTH_17"/>
</dbReference>
<dbReference type="InterPro" id="IPR009061">
    <property type="entry name" value="DNA-bd_dom_put_sf"/>
</dbReference>
<feature type="region of interest" description="Disordered" evidence="1">
    <location>
        <begin position="58"/>
        <end position="87"/>
    </location>
</feature>
<dbReference type="Pfam" id="PF12728">
    <property type="entry name" value="HTH_17"/>
    <property type="match status" value="1"/>
</dbReference>
<dbReference type="Gene3D" id="1.10.1660.10">
    <property type="match status" value="1"/>
</dbReference>
<dbReference type="AlphaFoldDB" id="A0A9E6ZX04"/>
<evidence type="ECO:0000313" key="3">
    <source>
        <dbReference type="EMBL" id="UOK70155.1"/>
    </source>
</evidence>
<evidence type="ECO:0000259" key="2">
    <source>
        <dbReference type="Pfam" id="PF12728"/>
    </source>
</evidence>
<dbReference type="InterPro" id="IPR010093">
    <property type="entry name" value="SinI_DNA-bd"/>
</dbReference>
<gene>
    <name evidence="3" type="ORF">K9D25_15660</name>
</gene>
<name>A0A9E6ZX04_9HYPH</name>
<dbReference type="NCBIfam" id="TIGR01764">
    <property type="entry name" value="excise"/>
    <property type="match status" value="1"/>
</dbReference>
<dbReference type="Proteomes" id="UP000831684">
    <property type="component" value="Chromosome"/>
</dbReference>
<dbReference type="RefSeq" id="WP_244376557.1">
    <property type="nucleotide sequence ID" value="NZ_CP083239.1"/>
</dbReference>
<dbReference type="EMBL" id="CP083239">
    <property type="protein sequence ID" value="UOK70155.1"/>
    <property type="molecule type" value="Genomic_DNA"/>
</dbReference>
<evidence type="ECO:0000313" key="4">
    <source>
        <dbReference type="Proteomes" id="UP000831684"/>
    </source>
</evidence>
<sequence>MQARLFNIDEAAERLGISPRTLREHVRHGEITFIAMGRGTEKIRRMFAESDLDTFVERRRRSEPCPSISQKGRRSSTTTSSGPVVDFTALRAAKRAAKQKPSNA</sequence>
<evidence type="ECO:0000256" key="1">
    <source>
        <dbReference type="SAM" id="MobiDB-lite"/>
    </source>
</evidence>
<reference evidence="3" key="1">
    <citation type="submission" date="2021-09" db="EMBL/GenBank/DDBJ databases">
        <title>Network and meta-omics reveal the key degrader and cooperation patterns in an efficient 1,4-dioxane-degrading microbial community.</title>
        <authorList>
            <person name="Dai C."/>
        </authorList>
    </citation>
    <scope>NUCLEOTIDE SEQUENCE</scope>
    <source>
        <strain evidence="3">ZM13</strain>
    </source>
</reference>
<accession>A0A9E6ZX04</accession>
<dbReference type="KEGG" id="apol:K9D25_15660"/>
<organism evidence="3 4">
    <name type="scientific">Ancylobacter polymorphus</name>
    <dbReference type="NCBI Taxonomy" id="223390"/>
    <lineage>
        <taxon>Bacteria</taxon>
        <taxon>Pseudomonadati</taxon>
        <taxon>Pseudomonadota</taxon>
        <taxon>Alphaproteobacteria</taxon>
        <taxon>Hyphomicrobiales</taxon>
        <taxon>Xanthobacteraceae</taxon>
        <taxon>Ancylobacter</taxon>
    </lineage>
</organism>
<proteinExistence type="predicted"/>
<dbReference type="GO" id="GO:0003677">
    <property type="term" value="F:DNA binding"/>
    <property type="evidence" value="ECO:0007669"/>
    <property type="project" value="InterPro"/>
</dbReference>